<dbReference type="SMART" id="SM00248">
    <property type="entry name" value="ANK"/>
    <property type="match status" value="2"/>
</dbReference>
<feature type="compositionally biased region" description="Acidic residues" evidence="4">
    <location>
        <begin position="169"/>
        <end position="178"/>
    </location>
</feature>
<protein>
    <submittedName>
        <fullName evidence="5">Uncharacterized protein</fullName>
    </submittedName>
</protein>
<dbReference type="InterPro" id="IPR002110">
    <property type="entry name" value="Ankyrin_rpt"/>
</dbReference>
<keyword evidence="6" id="KW-1185">Reference proteome</keyword>
<evidence type="ECO:0000256" key="3">
    <source>
        <dbReference type="PROSITE-ProRule" id="PRU00023"/>
    </source>
</evidence>
<dbReference type="SUPFAM" id="SSF48403">
    <property type="entry name" value="Ankyrin repeat"/>
    <property type="match status" value="1"/>
</dbReference>
<dbReference type="EMBL" id="KL661942">
    <property type="protein sequence ID" value="KFA60038.1"/>
    <property type="molecule type" value="Genomic_DNA"/>
</dbReference>
<dbReference type="Proteomes" id="UP000028524">
    <property type="component" value="Unassembled WGS sequence"/>
</dbReference>
<dbReference type="OrthoDB" id="539213at2759"/>
<dbReference type="Gene3D" id="1.25.40.20">
    <property type="entry name" value="Ankyrin repeat-containing domain"/>
    <property type="match status" value="1"/>
</dbReference>
<dbReference type="PANTHER" id="PTHR24171:SF9">
    <property type="entry name" value="ANKYRIN REPEAT DOMAIN-CONTAINING PROTEIN 39"/>
    <property type="match status" value="1"/>
</dbReference>
<gene>
    <name evidence="5" type="ORF">S40285_08932</name>
</gene>
<evidence type="ECO:0000313" key="5">
    <source>
        <dbReference type="EMBL" id="KFA60038.1"/>
    </source>
</evidence>
<dbReference type="PROSITE" id="PS50088">
    <property type="entry name" value="ANK_REPEAT"/>
    <property type="match status" value="2"/>
</dbReference>
<name>A0A084Q7V3_STAC4</name>
<organism evidence="5 6">
    <name type="scientific">Stachybotrys chlorohalonatus (strain IBT 40285)</name>
    <dbReference type="NCBI Taxonomy" id="1283841"/>
    <lineage>
        <taxon>Eukaryota</taxon>
        <taxon>Fungi</taxon>
        <taxon>Dikarya</taxon>
        <taxon>Ascomycota</taxon>
        <taxon>Pezizomycotina</taxon>
        <taxon>Sordariomycetes</taxon>
        <taxon>Hypocreomycetidae</taxon>
        <taxon>Hypocreales</taxon>
        <taxon>Stachybotryaceae</taxon>
        <taxon>Stachybotrys</taxon>
    </lineage>
</organism>
<dbReference type="Pfam" id="PF12796">
    <property type="entry name" value="Ank_2"/>
    <property type="match status" value="1"/>
</dbReference>
<dbReference type="PANTHER" id="PTHR24171">
    <property type="entry name" value="ANKYRIN REPEAT DOMAIN-CONTAINING PROTEIN 39-RELATED"/>
    <property type="match status" value="1"/>
</dbReference>
<keyword evidence="1" id="KW-0677">Repeat</keyword>
<dbReference type="HOGENOM" id="CLU_1327145_0_0_1"/>
<feature type="compositionally biased region" description="Basic and acidic residues" evidence="4">
    <location>
        <begin position="179"/>
        <end position="190"/>
    </location>
</feature>
<reference evidence="5 6" key="1">
    <citation type="journal article" date="2014" name="BMC Genomics">
        <title>Comparative genome sequencing reveals chemotype-specific gene clusters in the toxigenic black mold Stachybotrys.</title>
        <authorList>
            <person name="Semeiks J."/>
            <person name="Borek D."/>
            <person name="Otwinowski Z."/>
            <person name="Grishin N.V."/>
        </authorList>
    </citation>
    <scope>NUCLEOTIDE SEQUENCE [LARGE SCALE GENOMIC DNA]</scope>
    <source>
        <strain evidence="5 6">IBT 40285</strain>
    </source>
</reference>
<evidence type="ECO:0000256" key="4">
    <source>
        <dbReference type="SAM" id="MobiDB-lite"/>
    </source>
</evidence>
<accession>A0A084Q7V3</accession>
<dbReference type="PROSITE" id="PS50297">
    <property type="entry name" value="ANK_REP_REGION"/>
    <property type="match status" value="1"/>
</dbReference>
<evidence type="ECO:0000256" key="2">
    <source>
        <dbReference type="ARBA" id="ARBA00023043"/>
    </source>
</evidence>
<evidence type="ECO:0000313" key="6">
    <source>
        <dbReference type="Proteomes" id="UP000028524"/>
    </source>
</evidence>
<feature type="repeat" description="ANK" evidence="3">
    <location>
        <begin position="17"/>
        <end position="49"/>
    </location>
</feature>
<dbReference type="STRING" id="1283841.A0A084Q7V3"/>
<dbReference type="AlphaFoldDB" id="A0A084Q7V3"/>
<sequence length="207" mass="21807">MLVAAGADANAPPANFASGTALQLASIKGYVDIVKWLISIHADVDATAGSHGRTALEGAAEHGRTHVVQPLLEEGCQIQGEGKLQFIRAVGAAEAGQRMTGWLEKEKEDEALGSGRWDYFLGHPFGNPENLRMGCGGDSCDDAAGVDGEVGETFCSRVGQVHTDHDTGSDDGDDGDDGGDVRYSEDEAKTKRGKWLQIRQSPALAAK</sequence>
<feature type="repeat" description="ANK" evidence="3">
    <location>
        <begin position="51"/>
        <end position="83"/>
    </location>
</feature>
<proteinExistence type="predicted"/>
<feature type="region of interest" description="Disordered" evidence="4">
    <location>
        <begin position="161"/>
        <end position="207"/>
    </location>
</feature>
<keyword evidence="2 3" id="KW-0040">ANK repeat</keyword>
<dbReference type="InterPro" id="IPR036770">
    <property type="entry name" value="Ankyrin_rpt-contain_sf"/>
</dbReference>
<dbReference type="InParanoid" id="A0A084Q7V3"/>
<evidence type="ECO:0000256" key="1">
    <source>
        <dbReference type="ARBA" id="ARBA00022737"/>
    </source>
</evidence>